<dbReference type="RefSeq" id="WP_017870395.1">
    <property type="nucleotide sequence ID" value="NZ_BMLZ01000021.1"/>
</dbReference>
<feature type="region of interest" description="Disordered" evidence="1">
    <location>
        <begin position="323"/>
        <end position="350"/>
    </location>
</feature>
<dbReference type="GeneID" id="59166848"/>
<dbReference type="Proteomes" id="UP000652720">
    <property type="component" value="Unassembled WGS sequence"/>
</dbReference>
<gene>
    <name evidence="3" type="ORF">GCM10008021_18040</name>
    <name evidence="2" type="ORF">GCM10010914_20090</name>
</gene>
<name>A0AAV4K5W6_9DEIO</name>
<reference evidence="3" key="1">
    <citation type="journal article" date="2014" name="Int. J. Syst. Evol. Microbiol.">
        <title>Complete genome of a new Firmicutes species belonging to the dominant human colonic microbiota ('Ruminococcus bicirculans') reveals two chromosomes and a selective capacity to utilize plant glucans.</title>
        <authorList>
            <consortium name="NISC Comparative Sequencing Program"/>
            <person name="Wegmann U."/>
            <person name="Louis P."/>
            <person name="Goesmann A."/>
            <person name="Henrissat B."/>
            <person name="Duncan S.H."/>
            <person name="Flint H.J."/>
        </authorList>
    </citation>
    <scope>NUCLEOTIDE SEQUENCE</scope>
    <source>
        <strain evidence="3">CGMCC 1.8884</strain>
    </source>
</reference>
<feature type="region of interest" description="Disordered" evidence="1">
    <location>
        <begin position="635"/>
        <end position="657"/>
    </location>
</feature>
<dbReference type="EMBL" id="BMLZ01000021">
    <property type="protein sequence ID" value="GGP30153.1"/>
    <property type="molecule type" value="Genomic_DNA"/>
</dbReference>
<dbReference type="Proteomes" id="UP000630135">
    <property type="component" value="Unassembled WGS sequence"/>
</dbReference>
<keyword evidence="4" id="KW-1185">Reference proteome</keyword>
<dbReference type="EMBL" id="BMMA01000019">
    <property type="protein sequence ID" value="GGI85634.1"/>
    <property type="molecule type" value="Genomic_DNA"/>
</dbReference>
<protein>
    <submittedName>
        <fullName evidence="2">CRISPR-associated Csd1 family protein</fullName>
    </submittedName>
</protein>
<dbReference type="Pfam" id="PF09709">
    <property type="entry name" value="Cas_Csd1"/>
    <property type="match status" value="1"/>
</dbReference>
<dbReference type="AlphaFoldDB" id="A0AAV4K5W6"/>
<reference evidence="2" key="4">
    <citation type="submission" date="2023-08" db="EMBL/GenBank/DDBJ databases">
        <authorList>
            <person name="Sun Q."/>
            <person name="Zhou Y."/>
        </authorList>
    </citation>
    <scope>NUCLEOTIDE SEQUENCE</scope>
    <source>
        <strain evidence="3">CGMCC 1.8884</strain>
        <strain evidence="2">CGMCC 1.8885</strain>
    </source>
</reference>
<reference evidence="2" key="2">
    <citation type="journal article" date="2014" name="Int. J. Syst. Evol. Microbiol.">
        <title>Complete genome sequence of Corynebacterium casei LMG S-19264T (=DSM 44701T), isolated from a smear-ripened cheese.</title>
        <authorList>
            <consortium name="US DOE Joint Genome Institute (JGI-PGF)"/>
            <person name="Walter F."/>
            <person name="Albersmeier A."/>
            <person name="Kalinowski J."/>
            <person name="Ruckert C."/>
        </authorList>
    </citation>
    <scope>NUCLEOTIDE SEQUENCE</scope>
    <source>
        <strain evidence="2">CGMCC 1.8885</strain>
    </source>
</reference>
<evidence type="ECO:0000313" key="4">
    <source>
        <dbReference type="Proteomes" id="UP000630135"/>
    </source>
</evidence>
<accession>A0AAV4K5W6</accession>
<proteinExistence type="predicted"/>
<evidence type="ECO:0000313" key="2">
    <source>
        <dbReference type="EMBL" id="GGI85634.1"/>
    </source>
</evidence>
<evidence type="ECO:0000256" key="1">
    <source>
        <dbReference type="SAM" id="MobiDB-lite"/>
    </source>
</evidence>
<evidence type="ECO:0000313" key="5">
    <source>
        <dbReference type="Proteomes" id="UP000652720"/>
    </source>
</evidence>
<sequence length="657" mass="73038">MLDALVNLAGDAEFREKLPPTGFYNYSQPIRWTVQVSENGARLEESNLEGLHWARPYTGRTSSTDAHALADEAAYALGIEQLDDKGGKATKVLTEKHPNFLQLLDKMADAPEIGSELRTAILQVKKAIKERWLESDTRFKEVMAKDWVAFELTYGPLAGQRLFKLPEAKAFWVTEAQERVAVRDSEKNIVMGECAVCGQNKPLIGRIPVGVRIVKSPRPIHSYNQTAFLSGRGEFKKRVKGEDVRVAHINLCFECADVATQVLNTLAQDKKSRRVLVKDEDQPESLTNQVALFWIEKGGATLPEAEFDFASAFGDLLKPVATSDDDDLSAEGEEKPKAKKGRKAVADAPKPQARLSQLANFLNIQRRAADHFTNIDGAKFALAVFSPNVGRTALREWLYKDLDKVIPHARLYLNATRINDAWGKPGEPQSINALMEALDSKNANLTRHLIRTAYEGALPPQEMLVLAVQRFRTLLVSGEESEPRKEFLRRTHLHSLASAMKLALFHYQIRDLPGGKTYMVGLENLETNSAYLCGRLLALLEEAQQVYTFRQHGNRLKTPITQRSFGAAMVSPSNAFPRLVALATTAHMPKAGKHLTVALEELVDQIVSVGGYPSSLNIQEQGKFGLGYWHQRGELRKHRQPDGQAEDGQGQSSGGEE</sequence>
<evidence type="ECO:0000313" key="3">
    <source>
        <dbReference type="EMBL" id="GGP30153.1"/>
    </source>
</evidence>
<dbReference type="InterPro" id="IPR010144">
    <property type="entry name" value="CRISPR-assoc_prot_Csd1-typ"/>
</dbReference>
<reference evidence="4" key="3">
    <citation type="journal article" date="2019" name="Int. J. Syst. Evol. Microbiol.">
        <title>The Global Catalogue of Microorganisms (GCM) 10K type strain sequencing project: providing services to taxonomists for standard genome sequencing and annotation.</title>
        <authorList>
            <consortium name="The Broad Institute Genomics Platform"/>
            <consortium name="The Broad Institute Genome Sequencing Center for Infectious Disease"/>
            <person name="Wu L."/>
            <person name="Ma J."/>
        </authorList>
    </citation>
    <scope>NUCLEOTIDE SEQUENCE [LARGE SCALE GENOMIC DNA]</scope>
    <source>
        <strain evidence="4">CGMCC 1.8884</strain>
    </source>
</reference>
<comment type="caution">
    <text evidence="2">The sequence shown here is derived from an EMBL/GenBank/DDBJ whole genome shotgun (WGS) entry which is preliminary data.</text>
</comment>
<organism evidence="2 5">
    <name type="scientific">Deinococcus wulumuqiensis</name>
    <dbReference type="NCBI Taxonomy" id="980427"/>
    <lineage>
        <taxon>Bacteria</taxon>
        <taxon>Thermotogati</taxon>
        <taxon>Deinococcota</taxon>
        <taxon>Deinococci</taxon>
        <taxon>Deinococcales</taxon>
        <taxon>Deinococcaceae</taxon>
        <taxon>Deinococcus</taxon>
    </lineage>
</organism>